<evidence type="ECO:0000256" key="5">
    <source>
        <dbReference type="SAM" id="MobiDB-lite"/>
    </source>
</evidence>
<feature type="transmembrane region" description="Helical" evidence="6">
    <location>
        <begin position="33"/>
        <end position="61"/>
    </location>
</feature>
<keyword evidence="2 6" id="KW-0812">Transmembrane</keyword>
<evidence type="ECO:0000256" key="1">
    <source>
        <dbReference type="ARBA" id="ARBA00004141"/>
    </source>
</evidence>
<protein>
    <submittedName>
        <fullName evidence="7">DUF4870 domain-containing protein</fullName>
    </submittedName>
</protein>
<evidence type="ECO:0000256" key="3">
    <source>
        <dbReference type="ARBA" id="ARBA00022989"/>
    </source>
</evidence>
<evidence type="ECO:0000256" key="4">
    <source>
        <dbReference type="ARBA" id="ARBA00023136"/>
    </source>
</evidence>
<dbReference type="RefSeq" id="WP_131406614.1">
    <property type="nucleotide sequence ID" value="NZ_SJTG01000002.1"/>
</dbReference>
<evidence type="ECO:0000256" key="2">
    <source>
        <dbReference type="ARBA" id="ARBA00022692"/>
    </source>
</evidence>
<evidence type="ECO:0000313" key="8">
    <source>
        <dbReference type="Proteomes" id="UP000291822"/>
    </source>
</evidence>
<feature type="transmembrane region" description="Helical" evidence="6">
    <location>
        <begin position="107"/>
        <end position="128"/>
    </location>
</feature>
<organism evidence="7 8">
    <name type="scientific">Dyella soli</name>
    <dbReference type="NCBI Taxonomy" id="522319"/>
    <lineage>
        <taxon>Bacteria</taxon>
        <taxon>Pseudomonadati</taxon>
        <taxon>Pseudomonadota</taxon>
        <taxon>Gammaproteobacteria</taxon>
        <taxon>Lysobacterales</taxon>
        <taxon>Rhodanobacteraceae</taxon>
        <taxon>Dyella</taxon>
    </lineage>
</organism>
<feature type="transmembrane region" description="Helical" evidence="6">
    <location>
        <begin position="82"/>
        <end position="101"/>
    </location>
</feature>
<dbReference type="Proteomes" id="UP000291822">
    <property type="component" value="Unassembled WGS sequence"/>
</dbReference>
<comment type="caution">
    <text evidence="7">The sequence shown here is derived from an EMBL/GenBank/DDBJ whole genome shotgun (WGS) entry which is preliminary data.</text>
</comment>
<accession>A0A4R0YL05</accession>
<keyword evidence="4 6" id="KW-0472">Membrane</keyword>
<sequence length="146" mass="15708">MSVPPESVVPPPSNGPAVPPSATPSADERQWGLFAHLSALVGLIITGAWFGWGCFLGPLVIWLVKRDTMPFVNDQGKEALNFNITVGIVLLALKILVLITLGLGLLVAIPVGTVVCVAWLVFTIIAGIRANEGVYYRYPFTLRLIK</sequence>
<feature type="region of interest" description="Disordered" evidence="5">
    <location>
        <begin position="1"/>
        <end position="24"/>
    </location>
</feature>
<evidence type="ECO:0000256" key="6">
    <source>
        <dbReference type="SAM" id="Phobius"/>
    </source>
</evidence>
<dbReference type="EMBL" id="SJTG01000002">
    <property type="protein sequence ID" value="TCI09509.1"/>
    <property type="molecule type" value="Genomic_DNA"/>
</dbReference>
<comment type="subcellular location">
    <subcellularLocation>
        <location evidence="1">Membrane</location>
        <topology evidence="1">Multi-pass membrane protein</topology>
    </subcellularLocation>
</comment>
<reference evidence="7 8" key="1">
    <citation type="submission" date="2019-02" db="EMBL/GenBank/DDBJ databases">
        <title>Dyella amyloliquefaciens sp. nov., isolated from forest soil.</title>
        <authorList>
            <person name="Gao Z.-H."/>
            <person name="Qiu L.-H."/>
        </authorList>
    </citation>
    <scope>NUCLEOTIDE SEQUENCE [LARGE SCALE GENOMIC DNA]</scope>
    <source>
        <strain evidence="7 8">KACC 12747</strain>
    </source>
</reference>
<feature type="compositionally biased region" description="Pro residues" evidence="5">
    <location>
        <begin position="7"/>
        <end position="22"/>
    </location>
</feature>
<dbReference type="InterPro" id="IPR019109">
    <property type="entry name" value="MamF_MmsF"/>
</dbReference>
<dbReference type="Pfam" id="PF09685">
    <property type="entry name" value="MamF_MmsF"/>
    <property type="match status" value="1"/>
</dbReference>
<name>A0A4R0YL05_9GAMM</name>
<dbReference type="AlphaFoldDB" id="A0A4R0YL05"/>
<evidence type="ECO:0000313" key="7">
    <source>
        <dbReference type="EMBL" id="TCI09509.1"/>
    </source>
</evidence>
<proteinExistence type="predicted"/>
<gene>
    <name evidence="7" type="ORF">EZM97_11100</name>
</gene>
<keyword evidence="3 6" id="KW-1133">Transmembrane helix</keyword>
<keyword evidence="8" id="KW-1185">Reference proteome</keyword>